<accession>F0J9X4</accession>
<dbReference type="AlphaFoldDB" id="F0J9X4"/>
<name>F0J9X4_AMBVA</name>
<protein>
    <submittedName>
        <fullName evidence="1">Hypothetical secreted peptide 1630</fullName>
    </submittedName>
</protein>
<organism evidence="1">
    <name type="scientific">Amblyomma variegatum</name>
    <name type="common">Tropical bont tick</name>
    <dbReference type="NCBI Taxonomy" id="34610"/>
    <lineage>
        <taxon>Eukaryota</taxon>
        <taxon>Metazoa</taxon>
        <taxon>Ecdysozoa</taxon>
        <taxon>Arthropoda</taxon>
        <taxon>Chelicerata</taxon>
        <taxon>Arachnida</taxon>
        <taxon>Acari</taxon>
        <taxon>Parasitiformes</taxon>
        <taxon>Ixodida</taxon>
        <taxon>Ixodoidea</taxon>
        <taxon>Ixodidae</taxon>
        <taxon>Amblyomminae</taxon>
        <taxon>Amblyomma</taxon>
    </lineage>
</organism>
<reference evidence="1" key="1">
    <citation type="journal article" date="2011" name="BMC Genomics">
        <title>A further insight into the sialome of the tropical bont tick, Amblyomma variegatum.</title>
        <authorList>
            <person name="Ribeiro J.M."/>
            <person name="Anderson J.M."/>
            <person name="Manoukis N.C."/>
            <person name="Meng Z."/>
            <person name="Francishetti I.M."/>
        </authorList>
    </citation>
    <scope>NUCLEOTIDE SEQUENCE</scope>
    <source>
        <strain evidence="1">Amb_var-1630</strain>
        <tissue evidence="1">Salivary gland</tissue>
    </source>
</reference>
<evidence type="ECO:0000313" key="1">
    <source>
        <dbReference type="EMBL" id="DAA34645.1"/>
    </source>
</evidence>
<dbReference type="EMBL" id="BK007675">
    <property type="protein sequence ID" value="DAA34645.1"/>
    <property type="molecule type" value="mRNA"/>
</dbReference>
<proteinExistence type="evidence at transcript level"/>
<sequence>MLAQERALFCGIASTVFVLSKLHFIRILCCLPLCNGVLYDWQQSWCPRSTVKKSLRFLQ</sequence>